<evidence type="ECO:0000256" key="3">
    <source>
        <dbReference type="ARBA" id="ARBA00014376"/>
    </source>
</evidence>
<keyword evidence="9" id="KW-0282">Flagellum</keyword>
<dbReference type="RefSeq" id="WP_048535296.1">
    <property type="nucleotide sequence ID" value="NZ_CATLUV010000036.1"/>
</dbReference>
<comment type="subcellular location">
    <subcellularLocation>
        <location evidence="1 7">Bacterial flagellum basal body</location>
    </subcellularLocation>
</comment>
<gene>
    <name evidence="9" type="ORF">SAMN04487940_114121</name>
</gene>
<dbReference type="InterPro" id="IPR001444">
    <property type="entry name" value="Flag_bb_rod_N"/>
</dbReference>
<evidence type="ECO:0000256" key="2">
    <source>
        <dbReference type="ARBA" id="ARBA00009677"/>
    </source>
</evidence>
<protein>
    <recommendedName>
        <fullName evidence="3 7">Flagellar basal body rod protein FlgB</fullName>
    </recommendedName>
</protein>
<dbReference type="PROSITE" id="PS00588">
    <property type="entry name" value="FLAGELLA_BB_ROD"/>
    <property type="match status" value="1"/>
</dbReference>
<comment type="function">
    <text evidence="5 7">Structural component of flagellum, the bacterial motility apparatus. Part of the rod structure of flagellar basal body.</text>
</comment>
<dbReference type="PIRSF" id="PIRSF002889">
    <property type="entry name" value="Rod_FlgB"/>
    <property type="match status" value="1"/>
</dbReference>
<evidence type="ECO:0000256" key="4">
    <source>
        <dbReference type="ARBA" id="ARBA00023143"/>
    </source>
</evidence>
<accession>A0A975WCS3</accession>
<name>A0A975WCS3_9RHOB</name>
<comment type="subunit">
    <text evidence="6">The basal body constitutes a major portion of the flagellar organelle and consists of a number of rings mounted on a central rod. In Gram-negative bacteria, at least four rings, L, P, S and M are present, whereas Gram-positive bacteria lack the L and P rings. The rod consists of about 26 subunits of FlgG in the distal portion, and FlgB, FlgC and FlgF build up the proximal portion of the rod with about 6 subunits each. Rod assembly occurs by export via the flagellum-specific pathway of its constituent proteins and by their incorporation into the rod structure in the probable order of FlgB, FlgC, FlgF and FlgG. Another protein, FliE, also assembles onto the stable rod structure.</text>
</comment>
<dbReference type="GO" id="GO:0071973">
    <property type="term" value="P:bacterial-type flagellum-dependent cell motility"/>
    <property type="evidence" value="ECO:0007669"/>
    <property type="project" value="InterPro"/>
</dbReference>
<keyword evidence="4 7" id="KW-0975">Bacterial flagellum</keyword>
<dbReference type="Proteomes" id="UP000182932">
    <property type="component" value="Unassembled WGS sequence"/>
</dbReference>
<organism evidence="9 10">
    <name type="scientific">Marinovum algicola</name>
    <dbReference type="NCBI Taxonomy" id="42444"/>
    <lineage>
        <taxon>Bacteria</taxon>
        <taxon>Pseudomonadati</taxon>
        <taxon>Pseudomonadota</taxon>
        <taxon>Alphaproteobacteria</taxon>
        <taxon>Rhodobacterales</taxon>
        <taxon>Roseobacteraceae</taxon>
        <taxon>Marinovum</taxon>
    </lineage>
</organism>
<comment type="similarity">
    <text evidence="2 7">Belongs to the flagella basal body rod proteins family.</text>
</comment>
<evidence type="ECO:0000313" key="9">
    <source>
        <dbReference type="EMBL" id="SEJ93908.1"/>
    </source>
</evidence>
<feature type="domain" description="Flagellar basal body rod protein N-terminal" evidence="8">
    <location>
        <begin position="12"/>
        <end position="39"/>
    </location>
</feature>
<evidence type="ECO:0000256" key="6">
    <source>
        <dbReference type="ARBA" id="ARBA00026072"/>
    </source>
</evidence>
<keyword evidence="9" id="KW-0969">Cilium</keyword>
<keyword evidence="10" id="KW-1185">Reference proteome</keyword>
<comment type="caution">
    <text evidence="9">The sequence shown here is derived from an EMBL/GenBank/DDBJ whole genome shotgun (WGS) entry which is preliminary data.</text>
</comment>
<evidence type="ECO:0000256" key="7">
    <source>
        <dbReference type="PIRNR" id="PIRNR002889"/>
    </source>
</evidence>
<evidence type="ECO:0000259" key="8">
    <source>
        <dbReference type="Pfam" id="PF00460"/>
    </source>
</evidence>
<evidence type="ECO:0000256" key="1">
    <source>
        <dbReference type="ARBA" id="ARBA00004117"/>
    </source>
</evidence>
<reference evidence="9 10" key="1">
    <citation type="submission" date="2016-10" db="EMBL/GenBank/DDBJ databases">
        <authorList>
            <person name="Varghese N."/>
            <person name="Submissions S."/>
        </authorList>
    </citation>
    <scope>NUCLEOTIDE SEQUENCE [LARGE SCALE GENOMIC DNA]</scope>
    <source>
        <strain evidence="9 10">FF3</strain>
    </source>
</reference>
<dbReference type="EMBL" id="FNYY01000014">
    <property type="protein sequence ID" value="SEJ93908.1"/>
    <property type="molecule type" value="Genomic_DNA"/>
</dbReference>
<dbReference type="InterPro" id="IPR019776">
    <property type="entry name" value="Flagellar_basal_body_rod_CS"/>
</dbReference>
<dbReference type="InterPro" id="IPR006300">
    <property type="entry name" value="FlgB"/>
</dbReference>
<evidence type="ECO:0000313" key="10">
    <source>
        <dbReference type="Proteomes" id="UP000182932"/>
    </source>
</evidence>
<proteinExistence type="inferred from homology"/>
<dbReference type="NCBIfam" id="TIGR01396">
    <property type="entry name" value="FlgB"/>
    <property type="match status" value="1"/>
</dbReference>
<dbReference type="AlphaFoldDB" id="A0A975WCS3"/>
<dbReference type="GO" id="GO:0030694">
    <property type="term" value="C:bacterial-type flagellum basal body, rod"/>
    <property type="evidence" value="ECO:0007669"/>
    <property type="project" value="InterPro"/>
</dbReference>
<dbReference type="Pfam" id="PF00460">
    <property type="entry name" value="Flg_bb_rod"/>
    <property type="match status" value="1"/>
</dbReference>
<keyword evidence="9" id="KW-0966">Cell projection</keyword>
<sequence length="133" mass="14412">MKLSGMSFFQLASQRMSWLGARQAVISENIANADTPNYRAKEISSFDRMVQARTPTQGLAVTDAQHIQTTASAPAGVRVEADDSAWESALDGNNVVLEQQTIKSAEVAGSYRLAAELYRKGHELLTVAVTGIR</sequence>
<evidence type="ECO:0000256" key="5">
    <source>
        <dbReference type="ARBA" id="ARBA00024934"/>
    </source>
</evidence>